<feature type="transmembrane region" description="Helical" evidence="1">
    <location>
        <begin position="9"/>
        <end position="27"/>
    </location>
</feature>
<dbReference type="InterPro" id="IPR026366">
    <property type="entry name" value="Seleno_YedE"/>
</dbReference>
<evidence type="ECO:0000256" key="1">
    <source>
        <dbReference type="SAM" id="Phobius"/>
    </source>
</evidence>
<dbReference type="RefSeq" id="WP_185623210.1">
    <property type="nucleotide sequence ID" value="NZ_JABGBW010000001.1"/>
</dbReference>
<sequence>MQLFESKKGLFILGIIAGIGSAILAFLGNPKNMAFCIACFIRDTAGAMKFHQAEVVQYFRPEIVGIILGAFIISLYKKEYRSTGGSAAPIRFLLGVIMMVCALVFLGCPLRMILRMSSGDISSYIGLVGFVGGVYTGVVFLKKGFSLGRSYTVKKESGYILPVITVVLFVLSITVTSLFAFSKEGPGSMHAPIIASLIVGIVFGIIAQKSRMCFAGSIRDIFLLKDFSLFSIIAGIFVVMLVFNVATNNFKLVSFGPIAHAQTLWNILSMYAVGFAAVLLGGCPLRQLVIASTGSSDSAITVIGMFVGAAFAHNFALASAPAALETAEKAAAIGGPGPNGKIAVIVSIIILFIVAVWGSKKKKEIN</sequence>
<feature type="transmembrane region" description="Helical" evidence="1">
    <location>
        <begin position="58"/>
        <end position="76"/>
    </location>
</feature>
<dbReference type="Proteomes" id="UP000713904">
    <property type="component" value="Unassembled WGS sequence"/>
</dbReference>
<dbReference type="InterPro" id="IPR007272">
    <property type="entry name" value="Sulf_transp_TsuA/YedE"/>
</dbReference>
<proteinExistence type="predicted"/>
<organism evidence="2 3">
    <name type="scientific">Peptostreptococcus canis</name>
    <dbReference type="NCBI Taxonomy" id="1159213"/>
    <lineage>
        <taxon>Bacteria</taxon>
        <taxon>Bacillati</taxon>
        <taxon>Bacillota</taxon>
        <taxon>Clostridia</taxon>
        <taxon>Peptostreptococcales</taxon>
        <taxon>Peptostreptococcaceae</taxon>
        <taxon>Peptostreptococcus</taxon>
    </lineage>
</organism>
<dbReference type="Pfam" id="PF04143">
    <property type="entry name" value="Sulf_transp"/>
    <property type="match status" value="1"/>
</dbReference>
<name>A0ABR6TIC9_9FIRM</name>
<keyword evidence="1" id="KW-0812">Transmembrane</keyword>
<feature type="transmembrane region" description="Helical" evidence="1">
    <location>
        <begin position="227"/>
        <end position="247"/>
    </location>
</feature>
<keyword evidence="1" id="KW-0472">Membrane</keyword>
<keyword evidence="1" id="KW-1133">Transmembrane helix</keyword>
<feature type="transmembrane region" description="Helical" evidence="1">
    <location>
        <begin position="340"/>
        <end position="358"/>
    </location>
</feature>
<dbReference type="EMBL" id="JABGBW010000001">
    <property type="protein sequence ID" value="MBC2575167.1"/>
    <property type="molecule type" value="Genomic_DNA"/>
</dbReference>
<accession>A0ABR6TIC9</accession>
<evidence type="ECO:0000313" key="3">
    <source>
        <dbReference type="Proteomes" id="UP000713904"/>
    </source>
</evidence>
<feature type="transmembrane region" description="Helical" evidence="1">
    <location>
        <begin position="298"/>
        <end position="320"/>
    </location>
</feature>
<dbReference type="NCBIfam" id="TIGR04112">
    <property type="entry name" value="seleno_YedE"/>
    <property type="match status" value="1"/>
</dbReference>
<reference evidence="2 3" key="1">
    <citation type="submission" date="2020-05" db="EMBL/GenBank/DDBJ databases">
        <title>Draft genome of xy-202 and genomic insight in genome of the genus Peptostreptococcus.</title>
        <authorList>
            <person name="Zhang Z."/>
        </authorList>
    </citation>
    <scope>NUCLEOTIDE SEQUENCE [LARGE SCALE GENOMIC DNA]</scope>
    <source>
        <strain evidence="2 3">DSM 27025</strain>
    </source>
</reference>
<gene>
    <name evidence="2" type="ORF">HLB29_00515</name>
</gene>
<feature type="transmembrane region" description="Helical" evidence="1">
    <location>
        <begin position="187"/>
        <end position="206"/>
    </location>
</feature>
<protein>
    <submittedName>
        <fullName evidence="2">YedE-related selenium metabolism membrane protein</fullName>
    </submittedName>
</protein>
<comment type="caution">
    <text evidence="2">The sequence shown here is derived from an EMBL/GenBank/DDBJ whole genome shotgun (WGS) entry which is preliminary data.</text>
</comment>
<feature type="transmembrane region" description="Helical" evidence="1">
    <location>
        <begin position="267"/>
        <end position="286"/>
    </location>
</feature>
<feature type="transmembrane region" description="Helical" evidence="1">
    <location>
        <begin position="161"/>
        <end position="181"/>
    </location>
</feature>
<feature type="transmembrane region" description="Helical" evidence="1">
    <location>
        <begin position="88"/>
        <end position="112"/>
    </location>
</feature>
<keyword evidence="3" id="KW-1185">Reference proteome</keyword>
<evidence type="ECO:0000313" key="2">
    <source>
        <dbReference type="EMBL" id="MBC2575167.1"/>
    </source>
</evidence>
<feature type="transmembrane region" description="Helical" evidence="1">
    <location>
        <begin position="124"/>
        <end position="141"/>
    </location>
</feature>